<accession>A0A397W6Q7</accession>
<dbReference type="Proteomes" id="UP000266673">
    <property type="component" value="Unassembled WGS sequence"/>
</dbReference>
<comment type="caution">
    <text evidence="1">The sequence shown here is derived from an EMBL/GenBank/DDBJ whole genome shotgun (WGS) entry which is preliminary data.</text>
</comment>
<evidence type="ECO:0000313" key="2">
    <source>
        <dbReference type="Proteomes" id="UP000266673"/>
    </source>
</evidence>
<proteinExistence type="predicted"/>
<name>A0A397W6Q7_9GLOM</name>
<sequence length="56" mass="6758">MCKQKIYLYNLLKYVLKFIMNNELNLISEDSEASDIELDTKYVITDHNNKVYCRCY</sequence>
<keyword evidence="2" id="KW-1185">Reference proteome</keyword>
<feature type="non-terminal residue" evidence="1">
    <location>
        <position position="56"/>
    </location>
</feature>
<evidence type="ECO:0000313" key="1">
    <source>
        <dbReference type="EMBL" id="RIB29958.1"/>
    </source>
</evidence>
<gene>
    <name evidence="1" type="ORF">C2G38_2055273</name>
</gene>
<dbReference type="EMBL" id="QKWP01000025">
    <property type="protein sequence ID" value="RIB29958.1"/>
    <property type="molecule type" value="Genomic_DNA"/>
</dbReference>
<protein>
    <submittedName>
        <fullName evidence="1">Uncharacterized protein</fullName>
    </submittedName>
</protein>
<dbReference type="AlphaFoldDB" id="A0A397W6Q7"/>
<reference evidence="1 2" key="1">
    <citation type="submission" date="2018-06" db="EMBL/GenBank/DDBJ databases">
        <title>Comparative genomics reveals the genomic features of Rhizophagus irregularis, R. cerebriforme, R. diaphanum and Gigaspora rosea, and their symbiotic lifestyle signature.</title>
        <authorList>
            <person name="Morin E."/>
            <person name="San Clemente H."/>
            <person name="Chen E.C.H."/>
            <person name="De La Providencia I."/>
            <person name="Hainaut M."/>
            <person name="Kuo A."/>
            <person name="Kohler A."/>
            <person name="Murat C."/>
            <person name="Tang N."/>
            <person name="Roy S."/>
            <person name="Loubradou J."/>
            <person name="Henrissat B."/>
            <person name="Grigoriev I.V."/>
            <person name="Corradi N."/>
            <person name="Roux C."/>
            <person name="Martin F.M."/>
        </authorList>
    </citation>
    <scope>NUCLEOTIDE SEQUENCE [LARGE SCALE GENOMIC DNA]</scope>
    <source>
        <strain evidence="1 2">DAOM 194757</strain>
    </source>
</reference>
<organism evidence="1 2">
    <name type="scientific">Gigaspora rosea</name>
    <dbReference type="NCBI Taxonomy" id="44941"/>
    <lineage>
        <taxon>Eukaryota</taxon>
        <taxon>Fungi</taxon>
        <taxon>Fungi incertae sedis</taxon>
        <taxon>Mucoromycota</taxon>
        <taxon>Glomeromycotina</taxon>
        <taxon>Glomeromycetes</taxon>
        <taxon>Diversisporales</taxon>
        <taxon>Gigasporaceae</taxon>
        <taxon>Gigaspora</taxon>
    </lineage>
</organism>